<gene>
    <name evidence="9" type="ORF">E6C76_15880</name>
</gene>
<dbReference type="SUPFAM" id="SSF52833">
    <property type="entry name" value="Thioredoxin-like"/>
    <property type="match status" value="1"/>
</dbReference>
<dbReference type="PANTHER" id="PTHR35891">
    <property type="entry name" value="THIOL:DISULFIDE INTERCHANGE PROTEIN DSBA"/>
    <property type="match status" value="1"/>
</dbReference>
<dbReference type="InterPro" id="IPR036249">
    <property type="entry name" value="Thioredoxin-like_sf"/>
</dbReference>
<dbReference type="OrthoDB" id="9784896at2"/>
<keyword evidence="2 7" id="KW-0732">Signal</keyword>
<dbReference type="CDD" id="cd03019">
    <property type="entry name" value="DsbA_DsbA"/>
    <property type="match status" value="1"/>
</dbReference>
<keyword evidence="4" id="KW-0676">Redox-active center</keyword>
<dbReference type="RefSeq" id="WP_136349198.1">
    <property type="nucleotide sequence ID" value="NZ_SSOC01000005.1"/>
</dbReference>
<dbReference type="GO" id="GO:0016491">
    <property type="term" value="F:oxidoreductase activity"/>
    <property type="evidence" value="ECO:0007669"/>
    <property type="project" value="InterPro"/>
</dbReference>
<keyword evidence="10" id="KW-1185">Reference proteome</keyword>
<evidence type="ECO:0000256" key="1">
    <source>
        <dbReference type="ARBA" id="ARBA00005791"/>
    </source>
</evidence>
<dbReference type="PANTHER" id="PTHR35891:SF3">
    <property type="entry name" value="THIOL:DISULFIDE INTERCHANGE PROTEIN DSBL"/>
    <property type="match status" value="1"/>
</dbReference>
<dbReference type="Gene3D" id="3.40.30.10">
    <property type="entry name" value="Glutaredoxin"/>
    <property type="match status" value="1"/>
</dbReference>
<feature type="chain" id="PRO_5021033851" description="Thiol:disulfide interchange protein" evidence="7">
    <location>
        <begin position="26"/>
        <end position="211"/>
    </location>
</feature>
<dbReference type="InterPro" id="IPR001853">
    <property type="entry name" value="DSBA-like_thioredoxin_dom"/>
</dbReference>
<keyword evidence="3 5" id="KW-1015">Disulfide bond</keyword>
<comment type="similarity">
    <text evidence="1">Belongs to the thioredoxin family. DsbA subfamily.</text>
</comment>
<reference evidence="9 10" key="1">
    <citation type="submission" date="2019-04" db="EMBL/GenBank/DDBJ databases">
        <title>Azoarcus nasutitermitis sp. nov. isolated from termite nest.</title>
        <authorList>
            <person name="Lin S.-Y."/>
            <person name="Hameed A."/>
            <person name="Hsu Y.-H."/>
            <person name="Young C.-C."/>
        </authorList>
    </citation>
    <scope>NUCLEOTIDE SEQUENCE [LARGE SCALE GENOMIC DNA]</scope>
    <source>
        <strain evidence="9 10">CC-YHH838</strain>
    </source>
</reference>
<evidence type="ECO:0000313" key="9">
    <source>
        <dbReference type="EMBL" id="THF64042.1"/>
    </source>
</evidence>
<comment type="caution">
    <text evidence="9">The sequence shown here is derived from an EMBL/GenBank/DDBJ whole genome shotgun (WGS) entry which is preliminary data.</text>
</comment>
<dbReference type="Pfam" id="PF01323">
    <property type="entry name" value="DSBA"/>
    <property type="match status" value="1"/>
</dbReference>
<evidence type="ECO:0000256" key="5">
    <source>
        <dbReference type="PIRNR" id="PIRNR001488"/>
    </source>
</evidence>
<protein>
    <recommendedName>
        <fullName evidence="5">Thiol:disulfide interchange protein</fullName>
    </recommendedName>
</protein>
<feature type="disulfide bond" description="Redox-active" evidence="6">
    <location>
        <begin position="55"/>
        <end position="58"/>
    </location>
</feature>
<evidence type="ECO:0000256" key="2">
    <source>
        <dbReference type="ARBA" id="ARBA00022729"/>
    </source>
</evidence>
<dbReference type="AlphaFoldDB" id="A0A4S4AZJ0"/>
<dbReference type="Proteomes" id="UP000308430">
    <property type="component" value="Unassembled WGS sequence"/>
</dbReference>
<dbReference type="GO" id="GO:0042597">
    <property type="term" value="C:periplasmic space"/>
    <property type="evidence" value="ECO:0007669"/>
    <property type="project" value="UniProtKB-SubCell"/>
</dbReference>
<evidence type="ECO:0000256" key="4">
    <source>
        <dbReference type="ARBA" id="ARBA00023284"/>
    </source>
</evidence>
<dbReference type="InterPro" id="IPR050824">
    <property type="entry name" value="Thiol_disulfide_DsbA"/>
</dbReference>
<comment type="subcellular location">
    <subcellularLocation>
        <location evidence="5">Periplasm</location>
    </subcellularLocation>
</comment>
<evidence type="ECO:0000313" key="10">
    <source>
        <dbReference type="Proteomes" id="UP000308430"/>
    </source>
</evidence>
<organism evidence="9 10">
    <name type="scientific">Pseudothauera nasutitermitis</name>
    <dbReference type="NCBI Taxonomy" id="2565930"/>
    <lineage>
        <taxon>Bacteria</taxon>
        <taxon>Pseudomonadati</taxon>
        <taxon>Pseudomonadota</taxon>
        <taxon>Betaproteobacteria</taxon>
        <taxon>Rhodocyclales</taxon>
        <taxon>Zoogloeaceae</taxon>
        <taxon>Pseudothauera</taxon>
    </lineage>
</organism>
<evidence type="ECO:0000256" key="7">
    <source>
        <dbReference type="SAM" id="SignalP"/>
    </source>
</evidence>
<sequence>MNRRTALKQLAALGVLASPAAAALAQDAGFVVVNPPQPTDEPARIEVVKFFHYGCSHCANLAPLLSLWAKQQADDVVLRHVPAQWNNPQLEGLARFYYTAEATGDIGALHDKVFAAVQQQRVPLHTEAGVRSWIAGKVADEKRFMDTYKSFGVQSMLQRGDQRARAFKIQGVPTLVVDGKYLTSSSMAGGHEGAIRMLDQLVARARADRKG</sequence>
<dbReference type="PIRSF" id="PIRSF001488">
    <property type="entry name" value="Tdi_protein"/>
    <property type="match status" value="1"/>
</dbReference>
<name>A0A4S4AZJ0_9RHOO</name>
<accession>A0A4S4AZJ0</accession>
<keyword evidence="5" id="KW-0574">Periplasm</keyword>
<evidence type="ECO:0000256" key="6">
    <source>
        <dbReference type="PIRSR" id="PIRSR001488-1"/>
    </source>
</evidence>
<dbReference type="InterPro" id="IPR023205">
    <property type="entry name" value="DsbA/DsbL"/>
</dbReference>
<proteinExistence type="inferred from homology"/>
<evidence type="ECO:0000256" key="3">
    <source>
        <dbReference type="ARBA" id="ARBA00023157"/>
    </source>
</evidence>
<dbReference type="EMBL" id="SSOC01000005">
    <property type="protein sequence ID" value="THF64042.1"/>
    <property type="molecule type" value="Genomic_DNA"/>
</dbReference>
<feature type="signal peptide" evidence="7">
    <location>
        <begin position="1"/>
        <end position="25"/>
    </location>
</feature>
<evidence type="ECO:0000259" key="8">
    <source>
        <dbReference type="Pfam" id="PF01323"/>
    </source>
</evidence>
<feature type="domain" description="DSBA-like thioredoxin" evidence="8">
    <location>
        <begin position="75"/>
        <end position="182"/>
    </location>
</feature>